<dbReference type="PROSITE" id="PS51186">
    <property type="entry name" value="GNAT"/>
    <property type="match status" value="1"/>
</dbReference>
<dbReference type="Pfam" id="PF14542">
    <property type="entry name" value="Acetyltransf_CG"/>
    <property type="match status" value="1"/>
</dbReference>
<reference evidence="4" key="1">
    <citation type="journal article" date="2019" name="Int. J. Syst. Evol. Microbiol.">
        <title>The Global Catalogue of Microorganisms (GCM) 10K type strain sequencing project: providing services to taxonomists for standard genome sequencing and annotation.</title>
        <authorList>
            <consortium name="The Broad Institute Genomics Platform"/>
            <consortium name="The Broad Institute Genome Sequencing Center for Infectious Disease"/>
            <person name="Wu L."/>
            <person name="Ma J."/>
        </authorList>
    </citation>
    <scope>NUCLEOTIDE SEQUENCE [LARGE SCALE GENOMIC DNA]</scope>
    <source>
        <strain evidence="4">CCM 8702</strain>
    </source>
</reference>
<dbReference type="Gene3D" id="3.40.630.30">
    <property type="match status" value="1"/>
</dbReference>
<dbReference type="PANTHER" id="PTHR31435">
    <property type="entry name" value="PROTEIN NATD1"/>
    <property type="match status" value="1"/>
</dbReference>
<dbReference type="InterPro" id="IPR016181">
    <property type="entry name" value="Acyl_CoA_acyltransferase"/>
</dbReference>
<organism evidence="3 4">
    <name type="scientific">Saccharibacillus endophyticus</name>
    <dbReference type="NCBI Taxonomy" id="2060666"/>
    <lineage>
        <taxon>Bacteria</taxon>
        <taxon>Bacillati</taxon>
        <taxon>Bacillota</taxon>
        <taxon>Bacilli</taxon>
        <taxon>Bacillales</taxon>
        <taxon>Paenibacillaceae</taxon>
        <taxon>Saccharibacillus</taxon>
    </lineage>
</organism>
<dbReference type="PANTHER" id="PTHR31435:SF10">
    <property type="entry name" value="BSR4717 PROTEIN"/>
    <property type="match status" value="1"/>
</dbReference>
<evidence type="ECO:0000313" key="4">
    <source>
        <dbReference type="Proteomes" id="UP000605427"/>
    </source>
</evidence>
<protein>
    <submittedName>
        <fullName evidence="3">N-acetyltransferase</fullName>
    </submittedName>
</protein>
<proteinExistence type="predicted"/>
<evidence type="ECO:0000259" key="1">
    <source>
        <dbReference type="PROSITE" id="PS51186"/>
    </source>
</evidence>
<gene>
    <name evidence="3" type="ORF">GCM10007362_34420</name>
</gene>
<evidence type="ECO:0000259" key="2">
    <source>
        <dbReference type="PROSITE" id="PS51729"/>
    </source>
</evidence>
<dbReference type="CDD" id="cd04301">
    <property type="entry name" value="NAT_SF"/>
    <property type="match status" value="1"/>
</dbReference>
<dbReference type="Proteomes" id="UP000605427">
    <property type="component" value="Unassembled WGS sequence"/>
</dbReference>
<keyword evidence="4" id="KW-1185">Reference proteome</keyword>
<feature type="domain" description="N-acetyltransferase" evidence="2">
    <location>
        <begin position="3"/>
        <end position="90"/>
    </location>
</feature>
<sequence>MANIERKEHSFVMIKDGQEVGKVNWTVRGDGVLMVDHTFVAESMRGQRAGEQLVERVADLARESGVKIEPVCPFAEALFKRKKEYEDVWQKD</sequence>
<dbReference type="RefSeq" id="WP_172245744.1">
    <property type="nucleotide sequence ID" value="NZ_BMDD01000004.1"/>
</dbReference>
<dbReference type="InterPro" id="IPR031165">
    <property type="entry name" value="GNAT_YJDJ"/>
</dbReference>
<dbReference type="PROSITE" id="PS51729">
    <property type="entry name" value="GNAT_YJDJ"/>
    <property type="match status" value="1"/>
</dbReference>
<accession>A0ABQ1ZYQ6</accession>
<dbReference type="InterPro" id="IPR000182">
    <property type="entry name" value="GNAT_dom"/>
</dbReference>
<feature type="domain" description="N-acetyltransferase" evidence="1">
    <location>
        <begin position="1"/>
        <end position="92"/>
    </location>
</feature>
<name>A0ABQ1ZYQ6_9BACL</name>
<dbReference type="InterPro" id="IPR045057">
    <property type="entry name" value="Gcn5-rel_NAT"/>
</dbReference>
<dbReference type="EMBL" id="BMDD01000004">
    <property type="protein sequence ID" value="GGH82702.1"/>
    <property type="molecule type" value="Genomic_DNA"/>
</dbReference>
<comment type="caution">
    <text evidence="3">The sequence shown here is derived from an EMBL/GenBank/DDBJ whole genome shotgun (WGS) entry which is preliminary data.</text>
</comment>
<dbReference type="SUPFAM" id="SSF55729">
    <property type="entry name" value="Acyl-CoA N-acyltransferases (Nat)"/>
    <property type="match status" value="1"/>
</dbReference>
<evidence type="ECO:0000313" key="3">
    <source>
        <dbReference type="EMBL" id="GGH82702.1"/>
    </source>
</evidence>